<dbReference type="Proteomes" id="UP000664357">
    <property type="component" value="Unassembled WGS sequence"/>
</dbReference>
<evidence type="ECO:0000313" key="5">
    <source>
        <dbReference type="Proteomes" id="UP000664357"/>
    </source>
</evidence>
<comment type="caution">
    <text evidence="4">The sequence shown here is derived from an EMBL/GenBank/DDBJ whole genome shotgun (WGS) entry which is preliminary data.</text>
</comment>
<feature type="domain" description="Inosine/uridine-preferring nucleoside hydrolase" evidence="3">
    <location>
        <begin position="3"/>
        <end position="302"/>
    </location>
</feature>
<dbReference type="Gene3D" id="3.90.245.10">
    <property type="entry name" value="Ribonucleoside hydrolase-like"/>
    <property type="match status" value="1"/>
</dbReference>
<dbReference type="EMBL" id="JAFREL020000006">
    <property type="protein sequence ID" value="MEO1772863.1"/>
    <property type="molecule type" value="Genomic_DNA"/>
</dbReference>
<keyword evidence="2" id="KW-0326">Glycosidase</keyword>
<dbReference type="Pfam" id="PF01156">
    <property type="entry name" value="IU_nuc_hydro"/>
    <property type="match status" value="1"/>
</dbReference>
<evidence type="ECO:0000256" key="1">
    <source>
        <dbReference type="ARBA" id="ARBA00022801"/>
    </source>
</evidence>
<evidence type="ECO:0000313" key="4">
    <source>
        <dbReference type="EMBL" id="MEO1772863.1"/>
    </source>
</evidence>
<organism evidence="4 5">
    <name type="scientific">Candidatus Enterococcus ferrettii</name>
    <dbReference type="NCBI Taxonomy" id="2815324"/>
    <lineage>
        <taxon>Bacteria</taxon>
        <taxon>Bacillati</taxon>
        <taxon>Bacillota</taxon>
        <taxon>Bacilli</taxon>
        <taxon>Lactobacillales</taxon>
        <taxon>Enterococcaceae</taxon>
        <taxon>Enterococcus</taxon>
    </lineage>
</organism>
<dbReference type="PANTHER" id="PTHR12304:SF4">
    <property type="entry name" value="URIDINE NUCLEOSIDASE"/>
    <property type="match status" value="1"/>
</dbReference>
<proteinExistence type="predicted"/>
<sequence>MKLILDLDTGIDDALALTYALGHPEAEVIGVTTTFGNETLEQATANTLDLLSLLKQEDIPVFEGAVFPWGTADYQTTDDLHRVHGFNGIGNVSLPKSKRTSESESAVDFFLRAAETYGNELKIVTAGPVTNLAEAIKKDAEVMNKVGRIVIMAGALTIPGNLSPFAEANIYNDPLAAEFVFTSGASFTMVGLDVTLQTMITQKDMEYWTTIQTEAAQDITEMTTYYYTNEYGGGEFGGALHDPLAVEVALNPEILTETLAINLTVETTGPSIGRTIGELARLNQPLKTAVVGLSVDSSQFLERFFTVTSQILANN</sequence>
<dbReference type="InterPro" id="IPR001910">
    <property type="entry name" value="Inosine/uridine_hydrolase_dom"/>
</dbReference>
<reference evidence="4 5" key="2">
    <citation type="submission" date="2024-02" db="EMBL/GenBank/DDBJ databases">
        <title>The Genome Sequence of Enterococcus sp. DIV0159.</title>
        <authorList>
            <person name="Earl A."/>
            <person name="Manson A."/>
            <person name="Gilmore M."/>
            <person name="Sanders J."/>
            <person name="Shea T."/>
            <person name="Howe W."/>
            <person name="Livny J."/>
            <person name="Cuomo C."/>
            <person name="Neafsey D."/>
            <person name="Birren B."/>
        </authorList>
    </citation>
    <scope>NUCLEOTIDE SEQUENCE [LARGE SCALE GENOMIC DNA]</scope>
    <source>
        <strain evidence="4 5">665A</strain>
    </source>
</reference>
<dbReference type="SUPFAM" id="SSF53590">
    <property type="entry name" value="Nucleoside hydrolase"/>
    <property type="match status" value="1"/>
</dbReference>
<dbReference type="InterPro" id="IPR036452">
    <property type="entry name" value="Ribo_hydro-like"/>
</dbReference>
<evidence type="ECO:0000256" key="2">
    <source>
        <dbReference type="ARBA" id="ARBA00023295"/>
    </source>
</evidence>
<name>A0ABV0EZ39_9ENTE</name>
<dbReference type="RefSeq" id="WP_207702347.1">
    <property type="nucleotide sequence ID" value="NZ_JAFREL020000006.1"/>
</dbReference>
<dbReference type="CDD" id="cd02650">
    <property type="entry name" value="nuc_hydro_CaPnhB"/>
    <property type="match status" value="1"/>
</dbReference>
<keyword evidence="1" id="KW-0378">Hydrolase</keyword>
<keyword evidence="5" id="KW-1185">Reference proteome</keyword>
<accession>A0ABV0EZ39</accession>
<gene>
    <name evidence="4" type="ORF">JZO67_004846</name>
</gene>
<evidence type="ECO:0000259" key="3">
    <source>
        <dbReference type="Pfam" id="PF01156"/>
    </source>
</evidence>
<reference evidence="4 5" key="1">
    <citation type="submission" date="2021-03" db="EMBL/GenBank/DDBJ databases">
        <authorList>
            <person name="Gilmore M.S."/>
            <person name="Schwartzman J."/>
            <person name="Van Tyne D."/>
            <person name="Martin M."/>
            <person name="Earl A.M."/>
            <person name="Manson A.L."/>
            <person name="Straub T."/>
            <person name="Salamzade R."/>
            <person name="Saavedra J."/>
            <person name="Lebreton F."/>
            <person name="Prichula J."/>
            <person name="Schaufler K."/>
            <person name="Gaca A."/>
            <person name="Sgardioli B."/>
            <person name="Wagenaar J."/>
            <person name="Strong T."/>
        </authorList>
    </citation>
    <scope>NUCLEOTIDE SEQUENCE [LARGE SCALE GENOMIC DNA]</scope>
    <source>
        <strain evidence="4 5">665A</strain>
    </source>
</reference>
<dbReference type="InterPro" id="IPR023186">
    <property type="entry name" value="IUNH"/>
</dbReference>
<protein>
    <submittedName>
        <fullName evidence="4">Purine nucleosidase</fullName>
    </submittedName>
</protein>
<dbReference type="PANTHER" id="PTHR12304">
    <property type="entry name" value="INOSINE-URIDINE PREFERRING NUCLEOSIDE HYDROLASE"/>
    <property type="match status" value="1"/>
</dbReference>